<evidence type="ECO:0000256" key="3">
    <source>
        <dbReference type="ARBA" id="ARBA00022840"/>
    </source>
</evidence>
<dbReference type="GO" id="GO:0016020">
    <property type="term" value="C:membrane"/>
    <property type="evidence" value="ECO:0007669"/>
    <property type="project" value="InterPro"/>
</dbReference>
<organism evidence="9 10">
    <name type="scientific">Astrephomene gubernaculifera</name>
    <dbReference type="NCBI Taxonomy" id="47775"/>
    <lineage>
        <taxon>Eukaryota</taxon>
        <taxon>Viridiplantae</taxon>
        <taxon>Chlorophyta</taxon>
        <taxon>core chlorophytes</taxon>
        <taxon>Chlorophyceae</taxon>
        <taxon>CS clade</taxon>
        <taxon>Chlamydomonadales</taxon>
        <taxon>Astrephomenaceae</taxon>
        <taxon>Astrephomene</taxon>
    </lineage>
</organism>
<feature type="domain" description="SecA family profile" evidence="8">
    <location>
        <begin position="1"/>
        <end position="143"/>
    </location>
</feature>
<comment type="caution">
    <text evidence="9">The sequence shown here is derived from an EMBL/GenBank/DDBJ whole genome shotgun (WGS) entry which is preliminary data.</text>
</comment>
<dbReference type="InterPro" id="IPR027417">
    <property type="entry name" value="P-loop_NTPase"/>
</dbReference>
<dbReference type="GO" id="GO:0006605">
    <property type="term" value="P:protein targeting"/>
    <property type="evidence" value="ECO:0007669"/>
    <property type="project" value="InterPro"/>
</dbReference>
<protein>
    <recommendedName>
        <fullName evidence="8">SecA family profile domain-containing protein</fullName>
    </recommendedName>
</protein>
<dbReference type="PROSITE" id="PS51196">
    <property type="entry name" value="SECA_MOTOR_DEAD"/>
    <property type="match status" value="1"/>
</dbReference>
<dbReference type="InterPro" id="IPR020937">
    <property type="entry name" value="SecA_CS"/>
</dbReference>
<dbReference type="PROSITE" id="PS01312">
    <property type="entry name" value="SECA"/>
    <property type="match status" value="1"/>
</dbReference>
<dbReference type="InterPro" id="IPR000185">
    <property type="entry name" value="SecA"/>
</dbReference>
<feature type="non-terminal residue" evidence="9">
    <location>
        <position position="143"/>
    </location>
</feature>
<evidence type="ECO:0000256" key="1">
    <source>
        <dbReference type="ARBA" id="ARBA00022448"/>
    </source>
</evidence>
<dbReference type="GO" id="GO:0009941">
    <property type="term" value="C:chloroplast envelope"/>
    <property type="evidence" value="ECO:0007669"/>
    <property type="project" value="TreeGrafter"/>
</dbReference>
<evidence type="ECO:0000256" key="2">
    <source>
        <dbReference type="ARBA" id="ARBA00022741"/>
    </source>
</evidence>
<keyword evidence="3" id="KW-0067">ATP-binding</keyword>
<dbReference type="PANTHER" id="PTHR30612:SF11">
    <property type="entry name" value="PROTEIN TRANSLOCASE SUBUNIT SECA2, CHLOROPLASTIC"/>
    <property type="match status" value="1"/>
</dbReference>
<gene>
    <name evidence="9" type="ORF">Agub_g6453</name>
</gene>
<name>A0AAD3HLF8_9CHLO</name>
<dbReference type="GO" id="GO:0005524">
    <property type="term" value="F:ATP binding"/>
    <property type="evidence" value="ECO:0007669"/>
    <property type="project" value="UniProtKB-KW"/>
</dbReference>
<keyword evidence="7" id="KW-0472">Membrane</keyword>
<dbReference type="Gene3D" id="3.40.50.300">
    <property type="entry name" value="P-loop containing nucleotide triphosphate hydrolases"/>
    <property type="match status" value="1"/>
</dbReference>
<keyword evidence="6" id="KW-0811">Translocation</keyword>
<dbReference type="PANTHER" id="PTHR30612">
    <property type="entry name" value="SECA INNER MEMBRANE COMPONENT OF SEC PROTEIN SECRETION SYSTEM"/>
    <property type="match status" value="1"/>
</dbReference>
<dbReference type="SUPFAM" id="SSF52540">
    <property type="entry name" value="P-loop containing nucleoside triphosphate hydrolases"/>
    <property type="match status" value="1"/>
</dbReference>
<evidence type="ECO:0000313" key="9">
    <source>
        <dbReference type="EMBL" id="GFR45078.1"/>
    </source>
</evidence>
<keyword evidence="10" id="KW-1185">Reference proteome</keyword>
<reference evidence="9 10" key="1">
    <citation type="journal article" date="2021" name="Sci. Rep.">
        <title>Genome sequencing of the multicellular alga Astrephomene provides insights into convergent evolution of germ-soma differentiation.</title>
        <authorList>
            <person name="Yamashita S."/>
            <person name="Yamamoto K."/>
            <person name="Matsuzaki R."/>
            <person name="Suzuki S."/>
            <person name="Yamaguchi H."/>
            <person name="Hirooka S."/>
            <person name="Minakuchi Y."/>
            <person name="Miyagishima S."/>
            <person name="Kawachi M."/>
            <person name="Toyoda A."/>
            <person name="Nozaki H."/>
        </authorList>
    </citation>
    <scope>NUCLEOTIDE SEQUENCE [LARGE SCALE GENOMIC DNA]</scope>
    <source>
        <strain evidence="9 10">NIES-4017</strain>
    </source>
</reference>
<evidence type="ECO:0000256" key="6">
    <source>
        <dbReference type="ARBA" id="ARBA00023010"/>
    </source>
</evidence>
<dbReference type="InterPro" id="IPR014018">
    <property type="entry name" value="SecA_motor_DEAD"/>
</dbReference>
<keyword evidence="2" id="KW-0547">Nucleotide-binding</keyword>
<dbReference type="EMBL" id="BMAR01000009">
    <property type="protein sequence ID" value="GFR45078.1"/>
    <property type="molecule type" value="Genomic_DNA"/>
</dbReference>
<feature type="non-terminal residue" evidence="9">
    <location>
        <position position="1"/>
    </location>
</feature>
<proteinExistence type="predicted"/>
<evidence type="ECO:0000256" key="5">
    <source>
        <dbReference type="ARBA" id="ARBA00022967"/>
    </source>
</evidence>
<dbReference type="Proteomes" id="UP001054857">
    <property type="component" value="Unassembled WGS sequence"/>
</dbReference>
<dbReference type="GO" id="GO:0006886">
    <property type="term" value="P:intracellular protein transport"/>
    <property type="evidence" value="ECO:0007669"/>
    <property type="project" value="InterPro"/>
</dbReference>
<sequence length="143" mass="15601">KPRITLLNAKPEFVRQEAQVIAQAGLPGAVTIATNMAGRGTDIILGGNPEGLTKLALMRLLYGRLLRASERRTLPSVPLSQLDPYDTDDFAALTRIPHATPDHPHAGLPRPLHEVLSTAILISFAAVQQQQQQQQDQQDEQQG</sequence>
<evidence type="ECO:0000256" key="4">
    <source>
        <dbReference type="ARBA" id="ARBA00022927"/>
    </source>
</evidence>
<keyword evidence="4" id="KW-0653">Protein transport</keyword>
<keyword evidence="1" id="KW-0813">Transport</keyword>
<evidence type="ECO:0000259" key="8">
    <source>
        <dbReference type="PROSITE" id="PS51196"/>
    </source>
</evidence>
<evidence type="ECO:0000313" key="10">
    <source>
        <dbReference type="Proteomes" id="UP001054857"/>
    </source>
</evidence>
<dbReference type="InterPro" id="IPR044722">
    <property type="entry name" value="SecA_SF2_C"/>
</dbReference>
<evidence type="ECO:0000256" key="7">
    <source>
        <dbReference type="ARBA" id="ARBA00023136"/>
    </source>
</evidence>
<keyword evidence="5" id="KW-1278">Translocase</keyword>
<dbReference type="AlphaFoldDB" id="A0AAD3HLF8"/>
<accession>A0AAD3HLF8</accession>
<dbReference type="Pfam" id="PF21090">
    <property type="entry name" value="P-loop_SecA"/>
    <property type="match status" value="1"/>
</dbReference>